<proteinExistence type="predicted"/>
<sequence length="37" mass="4365">MENLEFPLFLDKNLIGLWDRTKVDLVGWSSFKRLALV</sequence>
<organism evidence="1 2">
    <name type="scientific">Candidatus Lokiarchaeum ossiferum</name>
    <dbReference type="NCBI Taxonomy" id="2951803"/>
    <lineage>
        <taxon>Archaea</taxon>
        <taxon>Promethearchaeati</taxon>
        <taxon>Promethearchaeota</taxon>
        <taxon>Promethearchaeia</taxon>
        <taxon>Promethearchaeales</taxon>
        <taxon>Promethearchaeaceae</taxon>
        <taxon>Candidatus Lokiarchaeum</taxon>
    </lineage>
</organism>
<evidence type="ECO:0000313" key="1">
    <source>
        <dbReference type="EMBL" id="UYP45403.1"/>
    </source>
</evidence>
<evidence type="ECO:0000313" key="2">
    <source>
        <dbReference type="Proteomes" id="UP001208689"/>
    </source>
</evidence>
<protein>
    <submittedName>
        <fullName evidence="1">Uncharacterized protein</fullName>
    </submittedName>
</protein>
<dbReference type="EMBL" id="CP104013">
    <property type="protein sequence ID" value="UYP45403.1"/>
    <property type="molecule type" value="Genomic_DNA"/>
</dbReference>
<gene>
    <name evidence="1" type="ORF">NEF87_001688</name>
</gene>
<reference evidence="1" key="1">
    <citation type="submission" date="2022-09" db="EMBL/GenBank/DDBJ databases">
        <title>Actin cytoskeleton and complex cell architecture in an #Asgard archaeon.</title>
        <authorList>
            <person name="Ponce Toledo R.I."/>
            <person name="Schleper C."/>
            <person name="Rodrigues Oliveira T."/>
            <person name="Wollweber F."/>
            <person name="Xu J."/>
            <person name="Rittmann S."/>
            <person name="Klingl A."/>
            <person name="Pilhofer M."/>
        </authorList>
    </citation>
    <scope>NUCLEOTIDE SEQUENCE</scope>
    <source>
        <strain evidence="1">B-35</strain>
    </source>
</reference>
<dbReference type="Proteomes" id="UP001208689">
    <property type="component" value="Chromosome"/>
</dbReference>
<accession>A0ABY6HPF8</accession>
<name>A0ABY6HPF8_9ARCH</name>
<keyword evidence="2" id="KW-1185">Reference proteome</keyword>